<dbReference type="InterPro" id="IPR018484">
    <property type="entry name" value="FGGY_N"/>
</dbReference>
<feature type="domain" description="Carbohydrate kinase FGGY C-terminal" evidence="5">
    <location>
        <begin position="326"/>
        <end position="431"/>
    </location>
</feature>
<evidence type="ECO:0008006" key="8">
    <source>
        <dbReference type="Google" id="ProtNLM"/>
    </source>
</evidence>
<protein>
    <recommendedName>
        <fullName evidence="8">Xylulokinase</fullName>
    </recommendedName>
</protein>
<accession>A0A838XJC4</accession>
<dbReference type="PANTHER" id="PTHR43095:SF6">
    <property type="entry name" value="XYLULOSE KINASE"/>
    <property type="match status" value="1"/>
</dbReference>
<dbReference type="Pfam" id="PF02782">
    <property type="entry name" value="FGGY_C"/>
    <property type="match status" value="1"/>
</dbReference>
<feature type="domain" description="Carbohydrate kinase FGGY N-terminal" evidence="4">
    <location>
        <begin position="6"/>
        <end position="245"/>
    </location>
</feature>
<keyword evidence="3" id="KW-0418">Kinase</keyword>
<evidence type="ECO:0000256" key="3">
    <source>
        <dbReference type="ARBA" id="ARBA00022777"/>
    </source>
</evidence>
<evidence type="ECO:0000313" key="7">
    <source>
        <dbReference type="Proteomes" id="UP000550354"/>
    </source>
</evidence>
<evidence type="ECO:0000259" key="5">
    <source>
        <dbReference type="Pfam" id="PF02782"/>
    </source>
</evidence>
<keyword evidence="7" id="KW-1185">Reference proteome</keyword>
<dbReference type="AlphaFoldDB" id="A0A838XJC4"/>
<dbReference type="GO" id="GO:0016301">
    <property type="term" value="F:kinase activity"/>
    <property type="evidence" value="ECO:0007669"/>
    <property type="project" value="UniProtKB-KW"/>
</dbReference>
<evidence type="ECO:0000256" key="1">
    <source>
        <dbReference type="ARBA" id="ARBA00009156"/>
    </source>
</evidence>
<evidence type="ECO:0000256" key="2">
    <source>
        <dbReference type="ARBA" id="ARBA00022679"/>
    </source>
</evidence>
<dbReference type="EMBL" id="JACEOG010000001">
    <property type="protein sequence ID" value="MBA4606980.1"/>
    <property type="molecule type" value="Genomic_DNA"/>
</dbReference>
<proteinExistence type="inferred from homology"/>
<sequence length="468" mass="48912">MSRPCVLGLDLGTSGVKAVLVGEDGSVLARAERGYAVDSPHPHWAETDPDRWEAAARDAVSAVLASVDVEVLAVGIDGQMHGTVLVDSEGEPVRPAVLWPDGRATAELAQWQDLPAARRRALASPLAPGMTGPVLAWLTRHEPDVVARAHRVLLPKDWLRTRLVPGVFVTDPSDASATLAWDLELDEWSGAVLEATGIRPDLLPEVVPSDAVVGQLAAPEASSWRLPPGIPVVAGCADAAATLVGSTSTPGRLIVTVGSGAQVVLPGITPSFDGEITHHTYRAADGGAYAMVAVMNAGIALTRVVSLLGGTWDDLYGDYDRSRPVPGFVPFLSGERLPTSVPAGSGRWFGLGLETERADLFAAALEGLCFTIRRGIESMPAVADPLIDVAGGGTRSPVFAQLLADVLGRDLCRVDLEDATAVGAARLAFGAAGLALPAVRERTGSTVSPGEPGPLEERYARFVAELDR</sequence>
<comment type="similarity">
    <text evidence="1">Belongs to the FGGY kinase family.</text>
</comment>
<name>A0A838XJC4_9ACTN</name>
<dbReference type="SUPFAM" id="SSF53067">
    <property type="entry name" value="Actin-like ATPase domain"/>
    <property type="match status" value="2"/>
</dbReference>
<dbReference type="Gene3D" id="3.30.420.40">
    <property type="match status" value="2"/>
</dbReference>
<dbReference type="InterPro" id="IPR050406">
    <property type="entry name" value="FGGY_Carb_Kinase"/>
</dbReference>
<dbReference type="InterPro" id="IPR043129">
    <property type="entry name" value="ATPase_NBD"/>
</dbReference>
<gene>
    <name evidence="6" type="ORF">H1W00_00635</name>
</gene>
<dbReference type="PIRSF" id="PIRSF000538">
    <property type="entry name" value="GlpK"/>
    <property type="match status" value="1"/>
</dbReference>
<dbReference type="Proteomes" id="UP000550354">
    <property type="component" value="Unassembled WGS sequence"/>
</dbReference>
<dbReference type="GO" id="GO:0005975">
    <property type="term" value="P:carbohydrate metabolic process"/>
    <property type="evidence" value="ECO:0007669"/>
    <property type="project" value="InterPro"/>
</dbReference>
<organism evidence="6 7">
    <name type="scientific">Aeromicrobium phoceense</name>
    <dbReference type="NCBI Taxonomy" id="2754045"/>
    <lineage>
        <taxon>Bacteria</taxon>
        <taxon>Bacillati</taxon>
        <taxon>Actinomycetota</taxon>
        <taxon>Actinomycetes</taxon>
        <taxon>Propionibacteriales</taxon>
        <taxon>Nocardioidaceae</taxon>
        <taxon>Aeromicrobium</taxon>
    </lineage>
</organism>
<dbReference type="Pfam" id="PF00370">
    <property type="entry name" value="FGGY_N"/>
    <property type="match status" value="1"/>
</dbReference>
<dbReference type="CDD" id="cd07808">
    <property type="entry name" value="ASKHA_NBD_FGGY_EcXK-like"/>
    <property type="match status" value="1"/>
</dbReference>
<reference evidence="6 7" key="1">
    <citation type="submission" date="2020-07" db="EMBL/GenBank/DDBJ databases">
        <title>Draft genome and description of Aeromicrobium phoceense strain Marseille-Q0843 isolated from healthy skin swab.</title>
        <authorList>
            <person name="Boxberger M."/>
            <person name="La Scola B."/>
        </authorList>
    </citation>
    <scope>NUCLEOTIDE SEQUENCE [LARGE SCALE GENOMIC DNA]</scope>
    <source>
        <strain evidence="6 7">Marseille-Q0843</strain>
    </source>
</reference>
<dbReference type="InterPro" id="IPR018485">
    <property type="entry name" value="FGGY_C"/>
</dbReference>
<comment type="caution">
    <text evidence="6">The sequence shown here is derived from an EMBL/GenBank/DDBJ whole genome shotgun (WGS) entry which is preliminary data.</text>
</comment>
<dbReference type="RefSeq" id="WP_181752713.1">
    <property type="nucleotide sequence ID" value="NZ_JACEOG010000001.1"/>
</dbReference>
<evidence type="ECO:0000259" key="4">
    <source>
        <dbReference type="Pfam" id="PF00370"/>
    </source>
</evidence>
<keyword evidence="2" id="KW-0808">Transferase</keyword>
<evidence type="ECO:0000313" key="6">
    <source>
        <dbReference type="EMBL" id="MBA4606980.1"/>
    </source>
</evidence>
<dbReference type="PANTHER" id="PTHR43095">
    <property type="entry name" value="SUGAR KINASE"/>
    <property type="match status" value="1"/>
</dbReference>
<dbReference type="InterPro" id="IPR000577">
    <property type="entry name" value="Carb_kinase_FGGY"/>
</dbReference>